<dbReference type="PANTHER" id="PTHR11537">
    <property type="entry name" value="VOLTAGE-GATED POTASSIUM CHANNEL"/>
    <property type="match status" value="1"/>
</dbReference>
<accession>A0A8J3CFV1</accession>
<evidence type="ECO:0000256" key="8">
    <source>
        <dbReference type="SAM" id="Phobius"/>
    </source>
</evidence>
<dbReference type="InterPro" id="IPR028325">
    <property type="entry name" value="VG_K_chnl"/>
</dbReference>
<reference evidence="10" key="1">
    <citation type="journal article" date="2014" name="Int. J. Syst. Evol. Microbiol.">
        <title>Complete genome sequence of Corynebacterium casei LMG S-19264T (=DSM 44701T), isolated from a smear-ripened cheese.</title>
        <authorList>
            <consortium name="US DOE Joint Genome Institute (JGI-PGF)"/>
            <person name="Walter F."/>
            <person name="Albersmeier A."/>
            <person name="Kalinowski J."/>
            <person name="Ruckert C."/>
        </authorList>
    </citation>
    <scope>NUCLEOTIDE SEQUENCE</scope>
    <source>
        <strain evidence="10">CGMCC 4.5737</strain>
    </source>
</reference>
<evidence type="ECO:0000256" key="3">
    <source>
        <dbReference type="ARBA" id="ARBA00022692"/>
    </source>
</evidence>
<protein>
    <submittedName>
        <fullName evidence="10">Ion transporter</fullName>
    </submittedName>
</protein>
<dbReference type="GO" id="GO:0008076">
    <property type="term" value="C:voltage-gated potassium channel complex"/>
    <property type="evidence" value="ECO:0007669"/>
    <property type="project" value="InterPro"/>
</dbReference>
<dbReference type="AlphaFoldDB" id="A0A8J3CFV1"/>
<dbReference type="InterPro" id="IPR013099">
    <property type="entry name" value="K_chnl_dom"/>
</dbReference>
<feature type="transmembrane region" description="Helical" evidence="8">
    <location>
        <begin position="57"/>
        <end position="78"/>
    </location>
</feature>
<dbReference type="EMBL" id="BMMK01000023">
    <property type="protein sequence ID" value="GGM69225.1"/>
    <property type="molecule type" value="Genomic_DNA"/>
</dbReference>
<dbReference type="Gene3D" id="1.20.5.110">
    <property type="match status" value="1"/>
</dbReference>
<feature type="transmembrane region" description="Helical" evidence="8">
    <location>
        <begin position="27"/>
        <end position="45"/>
    </location>
</feature>
<evidence type="ECO:0000313" key="11">
    <source>
        <dbReference type="Proteomes" id="UP000637578"/>
    </source>
</evidence>
<keyword evidence="3 8" id="KW-0812">Transmembrane</keyword>
<feature type="transmembrane region" description="Helical" evidence="8">
    <location>
        <begin position="128"/>
        <end position="148"/>
    </location>
</feature>
<evidence type="ECO:0000256" key="6">
    <source>
        <dbReference type="ARBA" id="ARBA00023136"/>
    </source>
</evidence>
<comment type="caution">
    <text evidence="10">The sequence shown here is derived from an EMBL/GenBank/DDBJ whole genome shotgun (WGS) entry which is preliminary data.</text>
</comment>
<evidence type="ECO:0000256" key="7">
    <source>
        <dbReference type="ARBA" id="ARBA00023303"/>
    </source>
</evidence>
<gene>
    <name evidence="10" type="ORF">GCM10012275_44560</name>
</gene>
<evidence type="ECO:0000256" key="5">
    <source>
        <dbReference type="ARBA" id="ARBA00023065"/>
    </source>
</evidence>
<keyword evidence="6 8" id="KW-0472">Membrane</keyword>
<evidence type="ECO:0000259" key="9">
    <source>
        <dbReference type="Pfam" id="PF07885"/>
    </source>
</evidence>
<evidence type="ECO:0000256" key="2">
    <source>
        <dbReference type="ARBA" id="ARBA00022448"/>
    </source>
</evidence>
<dbReference type="Proteomes" id="UP000637578">
    <property type="component" value="Unassembled WGS sequence"/>
</dbReference>
<feature type="domain" description="Potassium channel" evidence="9">
    <location>
        <begin position="157"/>
        <end position="215"/>
    </location>
</feature>
<evidence type="ECO:0000256" key="1">
    <source>
        <dbReference type="ARBA" id="ARBA00004141"/>
    </source>
</evidence>
<evidence type="ECO:0000256" key="4">
    <source>
        <dbReference type="ARBA" id="ARBA00022989"/>
    </source>
</evidence>
<dbReference type="Pfam" id="PF07885">
    <property type="entry name" value="Ion_trans_2"/>
    <property type="match status" value="1"/>
</dbReference>
<dbReference type="InterPro" id="IPR027359">
    <property type="entry name" value="Volt_channel_dom_sf"/>
</dbReference>
<organism evidence="10 11">
    <name type="scientific">Longimycelium tulufanense</name>
    <dbReference type="NCBI Taxonomy" id="907463"/>
    <lineage>
        <taxon>Bacteria</taxon>
        <taxon>Bacillati</taxon>
        <taxon>Actinomycetota</taxon>
        <taxon>Actinomycetes</taxon>
        <taxon>Pseudonocardiales</taxon>
        <taxon>Pseudonocardiaceae</taxon>
        <taxon>Longimycelium</taxon>
    </lineage>
</organism>
<keyword evidence="2" id="KW-0813">Transport</keyword>
<feature type="transmembrane region" description="Helical" evidence="8">
    <location>
        <begin position="190"/>
        <end position="215"/>
    </location>
</feature>
<dbReference type="PANTHER" id="PTHR11537:SF254">
    <property type="entry name" value="POTASSIUM VOLTAGE-GATED CHANNEL PROTEIN SHAB"/>
    <property type="match status" value="1"/>
</dbReference>
<dbReference type="Gene3D" id="1.20.120.350">
    <property type="entry name" value="Voltage-gated potassium channels. Chain C"/>
    <property type="match status" value="1"/>
</dbReference>
<reference evidence="10" key="2">
    <citation type="submission" date="2020-09" db="EMBL/GenBank/DDBJ databases">
        <authorList>
            <person name="Sun Q."/>
            <person name="Zhou Y."/>
        </authorList>
    </citation>
    <scope>NUCLEOTIDE SEQUENCE</scope>
    <source>
        <strain evidence="10">CGMCC 4.5737</strain>
    </source>
</reference>
<sequence length="265" mass="28838">MAAEASPGARAAAPDPPVTAWERRTEWPLTVLAVLFFGAYAWRVLDTGLSPGGRSALDLFMWVAWAVYAVDYFGRLAISRQRWQFVRRHLFDLAVLLLPMFRQLRVLRLVTVLIALNRRVPSNLRTNVGVYVTGATALVGVSASLAALDAERGHAGATITTFPDALWWTLATITTVGYGDTYPVTWQGRLVAAGLMLAGIALLGVITGSIASWFVERFRGVEASLASTSQAVDESTRVELTAHAELRALRAELAELREQLSARSG</sequence>
<keyword evidence="11" id="KW-1185">Reference proteome</keyword>
<dbReference type="GO" id="GO:0005249">
    <property type="term" value="F:voltage-gated potassium channel activity"/>
    <property type="evidence" value="ECO:0007669"/>
    <property type="project" value="InterPro"/>
</dbReference>
<keyword evidence="5" id="KW-0406">Ion transport</keyword>
<keyword evidence="7" id="KW-0407">Ion channel</keyword>
<evidence type="ECO:0000313" key="10">
    <source>
        <dbReference type="EMBL" id="GGM69225.1"/>
    </source>
</evidence>
<proteinExistence type="predicted"/>
<dbReference type="SUPFAM" id="SSF81324">
    <property type="entry name" value="Voltage-gated potassium channels"/>
    <property type="match status" value="1"/>
</dbReference>
<dbReference type="PRINTS" id="PR00169">
    <property type="entry name" value="KCHANNEL"/>
</dbReference>
<keyword evidence="4 8" id="KW-1133">Transmembrane helix</keyword>
<dbReference type="GO" id="GO:0001508">
    <property type="term" value="P:action potential"/>
    <property type="evidence" value="ECO:0007669"/>
    <property type="project" value="TreeGrafter"/>
</dbReference>
<comment type="subcellular location">
    <subcellularLocation>
        <location evidence="1">Membrane</location>
        <topology evidence="1">Multi-pass membrane protein</topology>
    </subcellularLocation>
</comment>
<dbReference type="Gene3D" id="1.10.287.70">
    <property type="match status" value="1"/>
</dbReference>
<feature type="transmembrane region" description="Helical" evidence="8">
    <location>
        <begin position="155"/>
        <end position="178"/>
    </location>
</feature>
<dbReference type="RefSeq" id="WP_189060348.1">
    <property type="nucleotide sequence ID" value="NZ_BMMK01000023.1"/>
</dbReference>
<name>A0A8J3CFV1_9PSEU</name>